<comment type="caution">
    <text evidence="1">The sequence shown here is derived from an EMBL/GenBank/DDBJ whole genome shotgun (WGS) entry which is preliminary data.</text>
</comment>
<evidence type="ECO:0000313" key="1">
    <source>
        <dbReference type="EMBL" id="ONM42553.1"/>
    </source>
</evidence>
<dbReference type="RefSeq" id="WP_083729159.1">
    <property type="nucleotide sequence ID" value="NZ_FOUD01000025.1"/>
</dbReference>
<organism evidence="1 2">
    <name type="scientific">Halopseudomonas pachastrellae</name>
    <dbReference type="NCBI Taxonomy" id="254161"/>
    <lineage>
        <taxon>Bacteria</taxon>
        <taxon>Pseudomonadati</taxon>
        <taxon>Pseudomonadota</taxon>
        <taxon>Gammaproteobacteria</taxon>
        <taxon>Pseudomonadales</taxon>
        <taxon>Pseudomonadaceae</taxon>
        <taxon>Halopseudomonas</taxon>
    </lineage>
</organism>
<dbReference type="Proteomes" id="UP000242847">
    <property type="component" value="Unassembled WGS sequence"/>
</dbReference>
<dbReference type="STRING" id="254161.SAMN05216256_1259"/>
<accession>A0A1S8DAY1</accession>
<evidence type="ECO:0000313" key="2">
    <source>
        <dbReference type="Proteomes" id="UP000242847"/>
    </source>
</evidence>
<evidence type="ECO:0008006" key="3">
    <source>
        <dbReference type="Google" id="ProtNLM"/>
    </source>
</evidence>
<sequence>MSRARTRSERRAILVLESPWALDDSDSNRSSVRPFVEGIAKIEPDVDVFSANFYDKSSFRLALESLCKVTFDNAIVYVAAHGHPGTIGGVKITDAMFMIGEAAKKHGITGLMLGSCFVGGDTVKLEVFIEGTGLRWAAGYSSSCNWLEGTLVDCNIMAKMLHLHSELLSEKDEMIEQLATATALFAKDYEIGEDLNEETVLLRDSLEFVIQPSGSGKRAKRVTDEVFALNALEEEEQE</sequence>
<dbReference type="OrthoDB" id="8753706at2"/>
<dbReference type="EMBL" id="MUBC01000062">
    <property type="protein sequence ID" value="ONM42553.1"/>
    <property type="molecule type" value="Genomic_DNA"/>
</dbReference>
<keyword evidence="2" id="KW-1185">Reference proteome</keyword>
<reference evidence="1 2" key="1">
    <citation type="submission" date="2017-01" db="EMBL/GenBank/DDBJ databases">
        <title>Draft genome sequence of Pseudomonas pachastrellae type strain CCUG 46540T from a deep sea.</title>
        <authorList>
            <person name="Gomila M."/>
            <person name="Mulet M."/>
            <person name="Lalucat J."/>
            <person name="Garcia-Valdes E."/>
        </authorList>
    </citation>
    <scope>NUCLEOTIDE SEQUENCE [LARGE SCALE GENOMIC DNA]</scope>
    <source>
        <strain evidence="1 2">CCUG 46540</strain>
    </source>
</reference>
<name>A0A1S8DAY1_9GAMM</name>
<proteinExistence type="predicted"/>
<gene>
    <name evidence="1" type="ORF">BXT89_17385</name>
</gene>
<protein>
    <recommendedName>
        <fullName evidence="3">CHAT domain-containing protein</fullName>
    </recommendedName>
</protein>
<dbReference type="AlphaFoldDB" id="A0A1S8DAY1"/>